<accession>A0AAV2K266</accession>
<evidence type="ECO:0000313" key="2">
    <source>
        <dbReference type="EMBL" id="CAL1582521.1"/>
    </source>
</evidence>
<proteinExistence type="predicted"/>
<evidence type="ECO:0000313" key="3">
    <source>
        <dbReference type="Proteomes" id="UP001497482"/>
    </source>
</evidence>
<feature type="compositionally biased region" description="Polar residues" evidence="1">
    <location>
        <begin position="45"/>
        <end position="61"/>
    </location>
</feature>
<dbReference type="EMBL" id="OZ035837">
    <property type="protein sequence ID" value="CAL1582521.1"/>
    <property type="molecule type" value="Genomic_DNA"/>
</dbReference>
<sequence>MGQSAGRVRAAPPCPRRLWRKLTSWFSVREEGNIDSQLQSLVIMSSSGAHPGPTQSASKKSSLGDFCLHRTDPKPRFT</sequence>
<protein>
    <submittedName>
        <fullName evidence="2">Uncharacterized protein</fullName>
    </submittedName>
</protein>
<dbReference type="AlphaFoldDB" id="A0AAV2K266"/>
<name>A0AAV2K266_KNICA</name>
<dbReference type="Proteomes" id="UP001497482">
    <property type="component" value="Chromosome 15"/>
</dbReference>
<feature type="region of interest" description="Disordered" evidence="1">
    <location>
        <begin position="45"/>
        <end position="78"/>
    </location>
</feature>
<organism evidence="2 3">
    <name type="scientific">Knipowitschia caucasica</name>
    <name type="common">Caucasian dwarf goby</name>
    <name type="synonym">Pomatoschistus caucasicus</name>
    <dbReference type="NCBI Taxonomy" id="637954"/>
    <lineage>
        <taxon>Eukaryota</taxon>
        <taxon>Metazoa</taxon>
        <taxon>Chordata</taxon>
        <taxon>Craniata</taxon>
        <taxon>Vertebrata</taxon>
        <taxon>Euteleostomi</taxon>
        <taxon>Actinopterygii</taxon>
        <taxon>Neopterygii</taxon>
        <taxon>Teleostei</taxon>
        <taxon>Neoteleostei</taxon>
        <taxon>Acanthomorphata</taxon>
        <taxon>Gobiaria</taxon>
        <taxon>Gobiiformes</taxon>
        <taxon>Gobioidei</taxon>
        <taxon>Gobiidae</taxon>
        <taxon>Gobiinae</taxon>
        <taxon>Knipowitschia</taxon>
    </lineage>
</organism>
<reference evidence="2 3" key="1">
    <citation type="submission" date="2024-04" db="EMBL/GenBank/DDBJ databases">
        <authorList>
            <person name="Waldvogel A.-M."/>
            <person name="Schoenle A."/>
        </authorList>
    </citation>
    <scope>NUCLEOTIDE SEQUENCE [LARGE SCALE GENOMIC DNA]</scope>
</reference>
<evidence type="ECO:0000256" key="1">
    <source>
        <dbReference type="SAM" id="MobiDB-lite"/>
    </source>
</evidence>
<gene>
    <name evidence="2" type="ORF">KC01_LOCUS13111</name>
</gene>
<keyword evidence="3" id="KW-1185">Reference proteome</keyword>
<feature type="compositionally biased region" description="Basic and acidic residues" evidence="1">
    <location>
        <begin position="67"/>
        <end position="78"/>
    </location>
</feature>